<dbReference type="GO" id="GO:0005652">
    <property type="term" value="C:nuclear lamina"/>
    <property type="evidence" value="ECO:0007669"/>
    <property type="project" value="UniProtKB-SubCell"/>
</dbReference>
<accession>A0A1U8AEC3</accession>
<dbReference type="STRING" id="4432.A0A1U8AEC3"/>
<dbReference type="PANTHER" id="PTHR31908">
    <property type="entry name" value="PROTEIN CROWDED NUCLEI 4"/>
    <property type="match status" value="1"/>
</dbReference>
<feature type="region of interest" description="Disordered" evidence="6">
    <location>
        <begin position="876"/>
        <end position="909"/>
    </location>
</feature>
<feature type="region of interest" description="Disordered" evidence="6">
    <location>
        <begin position="928"/>
        <end position="976"/>
    </location>
</feature>
<dbReference type="GO" id="GO:0006997">
    <property type="term" value="P:nucleus organization"/>
    <property type="evidence" value="ECO:0007669"/>
    <property type="project" value="InterPro"/>
</dbReference>
<dbReference type="InterPro" id="IPR040418">
    <property type="entry name" value="CRWN"/>
</dbReference>
<evidence type="ECO:0000313" key="11">
    <source>
        <dbReference type="RefSeq" id="XP_010265317.1"/>
    </source>
</evidence>
<evidence type="ECO:0000256" key="1">
    <source>
        <dbReference type="ARBA" id="ARBA00023054"/>
    </source>
</evidence>
<dbReference type="RefSeq" id="XP_010265313.1">
    <property type="nucleotide sequence ID" value="XM_010267011.2"/>
</dbReference>
<dbReference type="OMA" id="QEAHEST"/>
<evidence type="ECO:0000313" key="7">
    <source>
        <dbReference type="Proteomes" id="UP000189703"/>
    </source>
</evidence>
<dbReference type="GeneID" id="104603075"/>
<feature type="compositionally biased region" description="Basic and acidic residues" evidence="6">
    <location>
        <begin position="942"/>
        <end position="958"/>
    </location>
</feature>
<dbReference type="OrthoDB" id="673795at2759"/>
<keyword evidence="2" id="KW-0539">Nucleus</keyword>
<evidence type="ECO:0000313" key="8">
    <source>
        <dbReference type="RefSeq" id="XP_010265313.1"/>
    </source>
</evidence>
<gene>
    <name evidence="8 9 10 11" type="primary">LOC104603075</name>
</gene>
<evidence type="ECO:0000256" key="4">
    <source>
        <dbReference type="ARBA" id="ARBA00024208"/>
    </source>
</evidence>
<feature type="compositionally biased region" description="Acidic residues" evidence="6">
    <location>
        <begin position="1194"/>
        <end position="1221"/>
    </location>
</feature>
<feature type="region of interest" description="Disordered" evidence="6">
    <location>
        <begin position="1013"/>
        <end position="1072"/>
    </location>
</feature>
<dbReference type="PANTHER" id="PTHR31908:SF11">
    <property type="entry name" value="PROTEIN CROWDED NUCLEI 1"/>
    <property type="match status" value="1"/>
</dbReference>
<comment type="similarity">
    <text evidence="4">Belongs to the CRWN family.</text>
</comment>
<feature type="region of interest" description="Disordered" evidence="6">
    <location>
        <begin position="447"/>
        <end position="466"/>
    </location>
</feature>
<evidence type="ECO:0000313" key="9">
    <source>
        <dbReference type="RefSeq" id="XP_010265315.1"/>
    </source>
</evidence>
<evidence type="ECO:0000256" key="3">
    <source>
        <dbReference type="ARBA" id="ARBA00024186"/>
    </source>
</evidence>
<feature type="coiled-coil region" evidence="5">
    <location>
        <begin position="658"/>
        <end position="767"/>
    </location>
</feature>
<dbReference type="KEGG" id="nnu:104603075"/>
<evidence type="ECO:0000313" key="10">
    <source>
        <dbReference type="RefSeq" id="XP_010265316.1"/>
    </source>
</evidence>
<dbReference type="AlphaFoldDB" id="A0A1U8AEC3"/>
<dbReference type="RefSeq" id="XP_010265317.1">
    <property type="nucleotide sequence ID" value="XM_010267015.2"/>
</dbReference>
<feature type="region of interest" description="Disordered" evidence="6">
    <location>
        <begin position="1"/>
        <end position="66"/>
    </location>
</feature>
<evidence type="ECO:0000256" key="5">
    <source>
        <dbReference type="SAM" id="Coils"/>
    </source>
</evidence>
<dbReference type="RefSeq" id="XP_010265316.1">
    <property type="nucleotide sequence ID" value="XM_010267014.2"/>
</dbReference>
<comment type="subcellular location">
    <subcellularLocation>
        <location evidence="3">Nucleus lamina</location>
    </subcellularLocation>
</comment>
<sequence>MFTPQRKVWSGWSLTPRSDVRKNGGASVPNPRNGGGGDGSVAKGKSVAFLEGPPPPLGSLADNGGNNVTVLDGGGDMDDWRRFSEAGLLDEASLEKKDRLALVEKVSKLEKELFEYQYNMGLLLIEKKEWTSKNEELRQALIEAQEILKREQAAHLIAISEVEKREENLRKALGVEKQCVDDLEKALREMRGEYAEIKFTSDTKLAEASALVVNIEEKSLEVEAKLHAADANLAEARRKSSEVERKLQEVEARESILRRERLSLNAEREAQETTLSKQREDLREWERKLQEGEERLGEGRRILNQREERANENDRLLKQREKHLEEVEKKIDMMNITLKEKEDDINTRLANLIAKEEEADLTKRSLDMKEKELLVLEEKLNARERMEIQQILDEHNNILEKKKHEFELELEQKRKSLDEELKSRVVEVDQREVEVNHKEEKIAKREQAVEKKLEKSKEKEKDLESKSKALKEREKVLKAEEKSLEIQKKQMLSERENLVILKAEVEKIKADIDEQQTRICKEREKLKVTEDERAEYIRLQSELKRENDKCRLEKELFLKEVEDLRQEKEHFEREWEVLDEKRTEIMKELKKVSEEKERLEKLKTSEEERLKNERIAMQDSVKRKEEALKLEKESFTACMEHEQSVLSEKARSEHDQMLHDFELLKRELEADIHNRQEEMEKHLQEREREFGEERSREQNKIDHLREVARREMEEMELERRRIKKEKEEVATNKRHLEVQQLEMRKDIDDLVTLSKKLKDQREQFLREREHFLAFVEKNKDCMNCGEIISEFVFSDLQSLQELDGAEVLPLPRLAENYLESMQGGGTSADGANTEFSPGGTCLGSPGGRMSWLRKCTSRIFNFSPIKKTEQVAAQGLGTESLPTEVNIEEESSKRLVGAEDEPEPSFVVPSDSFDVQRIQLDNSIRELQDEPTLSVEQSNMDSKTEELPEDSQHSELKSGRRKYAKKRRPMRRTRSVKAVVEDAKVILGETPEENKNEQNGNREGFVDIVEESRGDSGMASMGRKRNHAHASITTVSEQDADDSEVRSDSVTTGGRRKRRQTVAPAMQTPGEKRYNLRRPKVVGKAVAAVQATSDPTKGMKKAADGGEVTGEEASKQEAAIADSQGVNGENGQSTRLVQVTALESVVEIHEISADRAVRQFETVTGGGNAEAMMLIGNAELSEEVNGTTEGPVEYGDEEYASEGDEGDGFGDEDEDDDDDESEHPGEVSIGKKLWNFFTT</sequence>
<dbReference type="eggNOG" id="ENOG502QUGA">
    <property type="taxonomic scope" value="Eukaryota"/>
</dbReference>
<evidence type="ECO:0000256" key="2">
    <source>
        <dbReference type="ARBA" id="ARBA00023242"/>
    </source>
</evidence>
<feature type="coiled-coil region" evidence="5">
    <location>
        <begin position="180"/>
        <end position="416"/>
    </location>
</feature>
<evidence type="ECO:0000256" key="6">
    <source>
        <dbReference type="SAM" id="MobiDB-lite"/>
    </source>
</evidence>
<reference evidence="8 9" key="1">
    <citation type="submission" date="2025-04" db="UniProtKB">
        <authorList>
            <consortium name="RefSeq"/>
        </authorList>
    </citation>
    <scope>IDENTIFICATION</scope>
</reference>
<organism evidence="7 9">
    <name type="scientific">Nelumbo nucifera</name>
    <name type="common">Sacred lotus</name>
    <dbReference type="NCBI Taxonomy" id="4432"/>
    <lineage>
        <taxon>Eukaryota</taxon>
        <taxon>Viridiplantae</taxon>
        <taxon>Streptophyta</taxon>
        <taxon>Embryophyta</taxon>
        <taxon>Tracheophyta</taxon>
        <taxon>Spermatophyta</taxon>
        <taxon>Magnoliopsida</taxon>
        <taxon>Proteales</taxon>
        <taxon>Nelumbonaceae</taxon>
        <taxon>Nelumbo</taxon>
    </lineage>
</organism>
<feature type="coiled-coil region" evidence="5">
    <location>
        <begin position="127"/>
        <end position="154"/>
    </location>
</feature>
<dbReference type="RefSeq" id="XP_010265315.1">
    <property type="nucleotide sequence ID" value="XM_010267013.2"/>
</dbReference>
<proteinExistence type="inferred from homology"/>
<protein>
    <submittedName>
        <fullName evidence="8 9">Protein CROWDED NUCLEI 1 isoform X1</fullName>
    </submittedName>
</protein>
<dbReference type="Proteomes" id="UP000189703">
    <property type="component" value="Unplaced"/>
</dbReference>
<feature type="compositionally biased region" description="Basic residues" evidence="6">
    <location>
        <begin position="959"/>
        <end position="975"/>
    </location>
</feature>
<keyword evidence="1 5" id="KW-0175">Coiled coil</keyword>
<name>A0A1U8AEC3_NELNU</name>
<keyword evidence="7" id="KW-1185">Reference proteome</keyword>
<feature type="region of interest" description="Disordered" evidence="6">
    <location>
        <begin position="1180"/>
        <end position="1231"/>
    </location>
</feature>